<evidence type="ECO:0000313" key="3">
    <source>
        <dbReference type="Proteomes" id="UP000827092"/>
    </source>
</evidence>
<evidence type="ECO:0000256" key="1">
    <source>
        <dbReference type="SAM" id="MobiDB-lite"/>
    </source>
</evidence>
<name>A0AAV6TT49_9ARAC</name>
<sequence>MVSSQLYNTYQTMCSRKKNRKVTCPFTQCQTLEGGGDMTFSHYWKVHVKEVHKMKTLLECPFCLGKFRWMRKDLTSEIVNRHRMDCAKECFPELFPGFQTPHKLPEMPTQYETASGPCSTCVSAMGAPRKSGSDVLSGRSRVKQWGSFYREVGQEPPFLKGPFPAAHVSFSEASGLGDVMWPIVHQFLQKTHTWYHVSIRVAVWKEFEIHILRKKGVYVLPYWTLCDGSKQRSRSPVPASTRHHRHMVLVLEKSVNIDREWRTLLKMPNKAAKLKLCVDTIDHLINTLFYVSNPHAQCDGHVETLCDEGGQSHYYLNRRLYPHAKLAMHMLYRGGLQSYVDVRGKPRSARGWYQVVRGKGANRHVPVGMLQIPLEGCALPFSAHLEPSHVMWTDVPPEDVPYVWLYQRDQVMVLRSNPALGDLRFADWYMHQMNRRNCFLNAVHDDKYMLGLRHRKSVNDMQWVRQEMTSQFEEEKKQMRLFRAGPDVNVVRELQEEMDALRERLTRAETETALEVDRERRRLADENDRLRRDLERKGRWSDSVQKLHYEDRIRQLERERNEMSAEVNYWKKRAENAEHARIQLYEREREHLTDELKDVKQQLRGAQLQLWERLTEQKDQYEERLAEQRTRLVRYEKCLVEQKDQYEKRLAEQRDKHEQRLAEQRDKYEQRLAEQSDKYEQRLAEQSKELDTLRNMVTVQSSTN</sequence>
<reference evidence="2 3" key="1">
    <citation type="journal article" date="2022" name="Nat. Ecol. Evol.">
        <title>A masculinizing supergene underlies an exaggerated male reproductive morph in a spider.</title>
        <authorList>
            <person name="Hendrickx F."/>
            <person name="De Corte Z."/>
            <person name="Sonet G."/>
            <person name="Van Belleghem S.M."/>
            <person name="Kostlbacher S."/>
            <person name="Vangestel C."/>
        </authorList>
    </citation>
    <scope>NUCLEOTIDE SEQUENCE [LARGE SCALE GENOMIC DNA]</scope>
    <source>
        <strain evidence="2">W744_W776</strain>
    </source>
</reference>
<organism evidence="2 3">
    <name type="scientific">Oedothorax gibbosus</name>
    <dbReference type="NCBI Taxonomy" id="931172"/>
    <lineage>
        <taxon>Eukaryota</taxon>
        <taxon>Metazoa</taxon>
        <taxon>Ecdysozoa</taxon>
        <taxon>Arthropoda</taxon>
        <taxon>Chelicerata</taxon>
        <taxon>Arachnida</taxon>
        <taxon>Araneae</taxon>
        <taxon>Araneomorphae</taxon>
        <taxon>Entelegynae</taxon>
        <taxon>Araneoidea</taxon>
        <taxon>Linyphiidae</taxon>
        <taxon>Erigoninae</taxon>
        <taxon>Oedothorax</taxon>
    </lineage>
</organism>
<dbReference type="Proteomes" id="UP000827092">
    <property type="component" value="Unassembled WGS sequence"/>
</dbReference>
<feature type="region of interest" description="Disordered" evidence="1">
    <location>
        <begin position="650"/>
        <end position="681"/>
    </location>
</feature>
<evidence type="ECO:0000313" key="2">
    <source>
        <dbReference type="EMBL" id="KAG8174609.1"/>
    </source>
</evidence>
<accession>A0AAV6TT49</accession>
<comment type="caution">
    <text evidence="2">The sequence shown here is derived from an EMBL/GenBank/DDBJ whole genome shotgun (WGS) entry which is preliminary data.</text>
</comment>
<gene>
    <name evidence="2" type="ORF">JTE90_000375</name>
</gene>
<dbReference type="AlphaFoldDB" id="A0AAV6TT49"/>
<dbReference type="EMBL" id="JAFNEN010001180">
    <property type="protein sequence ID" value="KAG8174609.1"/>
    <property type="molecule type" value="Genomic_DNA"/>
</dbReference>
<proteinExistence type="predicted"/>
<keyword evidence="3" id="KW-1185">Reference proteome</keyword>
<protein>
    <submittedName>
        <fullName evidence="2">Uncharacterized protein</fullName>
    </submittedName>
</protein>